<dbReference type="GO" id="GO:0005634">
    <property type="term" value="C:nucleus"/>
    <property type="evidence" value="ECO:0007669"/>
    <property type="project" value="UniProtKB-SubCell"/>
</dbReference>
<keyword evidence="4 8" id="KW-0863">Zinc-finger</keyword>
<name>A0AAV2RXX6_MEGNR</name>
<dbReference type="InterPro" id="IPR036236">
    <property type="entry name" value="Znf_C2H2_sf"/>
</dbReference>
<feature type="domain" description="C2H2-type" evidence="9">
    <location>
        <begin position="133"/>
        <end position="160"/>
    </location>
</feature>
<comment type="caution">
    <text evidence="10">The sequence shown here is derived from an EMBL/GenBank/DDBJ whole genome shotgun (WGS) entry which is preliminary data.</text>
</comment>
<evidence type="ECO:0000256" key="5">
    <source>
        <dbReference type="ARBA" id="ARBA00022833"/>
    </source>
</evidence>
<gene>
    <name evidence="10" type="ORF">MNOR_LOCUS29982</name>
</gene>
<evidence type="ECO:0000313" key="11">
    <source>
        <dbReference type="Proteomes" id="UP001497623"/>
    </source>
</evidence>
<protein>
    <recommendedName>
        <fullName evidence="9">C2H2-type domain-containing protein</fullName>
    </recommendedName>
</protein>
<dbReference type="AlphaFoldDB" id="A0AAV2RXX6"/>
<evidence type="ECO:0000256" key="1">
    <source>
        <dbReference type="ARBA" id="ARBA00004123"/>
    </source>
</evidence>
<sequence length="181" mass="20866">MSESIVKEEFGVTFAKSISLYNIENINNSNKLVELKHNNENGTKPENITYHREVFHNSTDGQFGVKVTKEMDGDEEPMQIQDVEMKCKEELEIKEEPIAFTEGNYHCSQGDKTFKYNSPPIKHQSAYTGKKPYQCSQCDKAFSQNSSLSRHHRTHTVKKPFQCSQCDKAFSNKNNLINHQR</sequence>
<dbReference type="FunFam" id="3.30.160.60:FF:000176">
    <property type="entry name" value="zinc finger protein 70"/>
    <property type="match status" value="1"/>
</dbReference>
<dbReference type="PROSITE" id="PS00028">
    <property type="entry name" value="ZINC_FINGER_C2H2_1"/>
    <property type="match status" value="1"/>
</dbReference>
<accession>A0AAV2RXX6</accession>
<dbReference type="FunFam" id="3.30.160.60:FF:000416">
    <property type="entry name" value="zinc finger protein 879 isoform X1"/>
    <property type="match status" value="1"/>
</dbReference>
<dbReference type="GO" id="GO:0003677">
    <property type="term" value="F:DNA binding"/>
    <property type="evidence" value="ECO:0007669"/>
    <property type="project" value="UniProtKB-KW"/>
</dbReference>
<comment type="subcellular location">
    <subcellularLocation>
        <location evidence="1">Nucleus</location>
    </subcellularLocation>
</comment>
<evidence type="ECO:0000256" key="3">
    <source>
        <dbReference type="ARBA" id="ARBA00022737"/>
    </source>
</evidence>
<feature type="non-terminal residue" evidence="10">
    <location>
        <position position="181"/>
    </location>
</feature>
<evidence type="ECO:0000256" key="7">
    <source>
        <dbReference type="ARBA" id="ARBA00023242"/>
    </source>
</evidence>
<dbReference type="EMBL" id="CAXKWB010035728">
    <property type="protein sequence ID" value="CAL4147118.1"/>
    <property type="molecule type" value="Genomic_DNA"/>
</dbReference>
<evidence type="ECO:0000313" key="10">
    <source>
        <dbReference type="EMBL" id="CAL4147118.1"/>
    </source>
</evidence>
<keyword evidence="5" id="KW-0862">Zinc</keyword>
<organism evidence="10 11">
    <name type="scientific">Meganyctiphanes norvegica</name>
    <name type="common">Northern krill</name>
    <name type="synonym">Thysanopoda norvegica</name>
    <dbReference type="NCBI Taxonomy" id="48144"/>
    <lineage>
        <taxon>Eukaryota</taxon>
        <taxon>Metazoa</taxon>
        <taxon>Ecdysozoa</taxon>
        <taxon>Arthropoda</taxon>
        <taxon>Crustacea</taxon>
        <taxon>Multicrustacea</taxon>
        <taxon>Malacostraca</taxon>
        <taxon>Eumalacostraca</taxon>
        <taxon>Eucarida</taxon>
        <taxon>Euphausiacea</taxon>
        <taxon>Euphausiidae</taxon>
        <taxon>Meganyctiphanes</taxon>
    </lineage>
</organism>
<keyword evidence="11" id="KW-1185">Reference proteome</keyword>
<evidence type="ECO:0000256" key="2">
    <source>
        <dbReference type="ARBA" id="ARBA00022723"/>
    </source>
</evidence>
<dbReference type="InterPro" id="IPR050826">
    <property type="entry name" value="Krueppel_C2H2_ZnFinger"/>
</dbReference>
<dbReference type="PROSITE" id="PS50157">
    <property type="entry name" value="ZINC_FINGER_C2H2_2"/>
    <property type="match status" value="3"/>
</dbReference>
<feature type="domain" description="C2H2-type" evidence="9">
    <location>
        <begin position="105"/>
        <end position="132"/>
    </location>
</feature>
<evidence type="ECO:0000256" key="4">
    <source>
        <dbReference type="ARBA" id="ARBA00022771"/>
    </source>
</evidence>
<evidence type="ECO:0000256" key="8">
    <source>
        <dbReference type="PROSITE-ProRule" id="PRU00042"/>
    </source>
</evidence>
<keyword evidence="2" id="KW-0479">Metal-binding</keyword>
<keyword evidence="6" id="KW-0238">DNA-binding</keyword>
<dbReference type="SMART" id="SM00355">
    <property type="entry name" value="ZnF_C2H2"/>
    <property type="match status" value="2"/>
</dbReference>
<keyword evidence="7" id="KW-0539">Nucleus</keyword>
<reference evidence="10 11" key="1">
    <citation type="submission" date="2024-05" db="EMBL/GenBank/DDBJ databases">
        <authorList>
            <person name="Wallberg A."/>
        </authorList>
    </citation>
    <scope>NUCLEOTIDE SEQUENCE [LARGE SCALE GENOMIC DNA]</scope>
</reference>
<dbReference type="Pfam" id="PF00096">
    <property type="entry name" value="zf-C2H2"/>
    <property type="match status" value="2"/>
</dbReference>
<evidence type="ECO:0000256" key="6">
    <source>
        <dbReference type="ARBA" id="ARBA00023125"/>
    </source>
</evidence>
<dbReference type="InterPro" id="IPR013087">
    <property type="entry name" value="Znf_C2H2_type"/>
</dbReference>
<dbReference type="GO" id="GO:0008270">
    <property type="term" value="F:zinc ion binding"/>
    <property type="evidence" value="ECO:0007669"/>
    <property type="project" value="UniProtKB-KW"/>
</dbReference>
<dbReference type="Gene3D" id="3.30.160.60">
    <property type="entry name" value="Classic Zinc Finger"/>
    <property type="match status" value="2"/>
</dbReference>
<dbReference type="Proteomes" id="UP001497623">
    <property type="component" value="Unassembled WGS sequence"/>
</dbReference>
<dbReference type="SUPFAM" id="SSF57667">
    <property type="entry name" value="beta-beta-alpha zinc fingers"/>
    <property type="match status" value="2"/>
</dbReference>
<evidence type="ECO:0000259" key="9">
    <source>
        <dbReference type="PROSITE" id="PS50157"/>
    </source>
</evidence>
<keyword evidence="3" id="KW-0677">Repeat</keyword>
<feature type="domain" description="C2H2-type" evidence="9">
    <location>
        <begin position="161"/>
        <end position="181"/>
    </location>
</feature>
<proteinExistence type="predicted"/>
<dbReference type="PANTHER" id="PTHR24377">
    <property type="entry name" value="IP01015P-RELATED"/>
    <property type="match status" value="1"/>
</dbReference>